<evidence type="ECO:0000256" key="2">
    <source>
        <dbReference type="SAM" id="Phobius"/>
    </source>
</evidence>
<feature type="region of interest" description="Disordered" evidence="1">
    <location>
        <begin position="97"/>
        <end position="121"/>
    </location>
</feature>
<dbReference type="EMBL" id="AOHW01000032">
    <property type="protein sequence ID" value="ELY40482.1"/>
    <property type="molecule type" value="Genomic_DNA"/>
</dbReference>
<proteinExistence type="predicted"/>
<keyword evidence="2" id="KW-1133">Transmembrane helix</keyword>
<reference evidence="3 4" key="1">
    <citation type="journal article" date="2014" name="PLoS Genet.">
        <title>Phylogenetically driven sequencing of extremely halophilic archaea reveals strategies for static and dynamic osmo-response.</title>
        <authorList>
            <person name="Becker E.A."/>
            <person name="Seitzer P.M."/>
            <person name="Tritt A."/>
            <person name="Larsen D."/>
            <person name="Krusor M."/>
            <person name="Yao A.I."/>
            <person name="Wu D."/>
            <person name="Madern D."/>
            <person name="Eisen J.A."/>
            <person name="Darling A.E."/>
            <person name="Facciotti M.T."/>
        </authorList>
    </citation>
    <scope>NUCLEOTIDE SEQUENCE [LARGE SCALE GENOMIC DNA]</scope>
    <source>
        <strain evidence="3 4">GA33</strain>
    </source>
</reference>
<gene>
    <name evidence="3" type="ORF">C496_11553</name>
</gene>
<evidence type="ECO:0000313" key="3">
    <source>
        <dbReference type="EMBL" id="ELY40482.1"/>
    </source>
</evidence>
<dbReference type="eggNOG" id="arCOG04741">
    <property type="taxonomic scope" value="Archaea"/>
</dbReference>
<accession>L9VU40</accession>
<dbReference type="AlphaFoldDB" id="L9VU40"/>
<dbReference type="OrthoDB" id="177608at2157"/>
<keyword evidence="4" id="KW-1185">Reference proteome</keyword>
<keyword evidence="2" id="KW-0812">Transmembrane</keyword>
<dbReference type="PATRIC" id="fig|1114856.3.peg.2406"/>
<organism evidence="3 4">
    <name type="scientific">Natronorubrum tibetense GA33</name>
    <dbReference type="NCBI Taxonomy" id="1114856"/>
    <lineage>
        <taxon>Archaea</taxon>
        <taxon>Methanobacteriati</taxon>
        <taxon>Methanobacteriota</taxon>
        <taxon>Stenosarchaea group</taxon>
        <taxon>Halobacteria</taxon>
        <taxon>Halobacteriales</taxon>
        <taxon>Natrialbaceae</taxon>
        <taxon>Natronorubrum</taxon>
    </lineage>
</organism>
<dbReference type="Proteomes" id="UP000011599">
    <property type="component" value="Unassembled WGS sequence"/>
</dbReference>
<keyword evidence="2" id="KW-0472">Membrane</keyword>
<dbReference type="RefSeq" id="WP_006090139.1">
    <property type="nucleotide sequence ID" value="NZ_AOHW01000032.1"/>
</dbReference>
<protein>
    <recommendedName>
        <fullName evidence="5">DZANK-type domain-containing protein</fullName>
    </recommendedName>
</protein>
<feature type="transmembrane region" description="Helical" evidence="2">
    <location>
        <begin position="12"/>
        <end position="43"/>
    </location>
</feature>
<evidence type="ECO:0000256" key="1">
    <source>
        <dbReference type="SAM" id="MobiDB-lite"/>
    </source>
</evidence>
<evidence type="ECO:0008006" key="5">
    <source>
        <dbReference type="Google" id="ProtNLM"/>
    </source>
</evidence>
<sequence>MSLRTALQVVGLLAAGYLLIVVLLAMGPIGLFGFGPLLAIGAVQVYRNRTQRDGSDSGSEGPNYCRHCGEAIDTDAFGGEHEDDQWKVRHCSNCGAPLESATESDREADTADGTAGRPKNCADCGAPNDPDRTTCTHCDAAL</sequence>
<name>L9VU40_9EURY</name>
<evidence type="ECO:0000313" key="4">
    <source>
        <dbReference type="Proteomes" id="UP000011599"/>
    </source>
</evidence>
<comment type="caution">
    <text evidence="3">The sequence shown here is derived from an EMBL/GenBank/DDBJ whole genome shotgun (WGS) entry which is preliminary data.</text>
</comment>